<organism evidence="5 6">
    <name type="scientific">Bosea vaviloviae</name>
    <dbReference type="NCBI Taxonomy" id="1526658"/>
    <lineage>
        <taxon>Bacteria</taxon>
        <taxon>Pseudomonadati</taxon>
        <taxon>Pseudomonadota</taxon>
        <taxon>Alphaproteobacteria</taxon>
        <taxon>Hyphomicrobiales</taxon>
        <taxon>Boseaceae</taxon>
        <taxon>Bosea</taxon>
    </lineage>
</organism>
<dbReference type="InterPro" id="IPR005648">
    <property type="entry name" value="FlgD"/>
</dbReference>
<dbReference type="KEGG" id="bvv:BHK69_01140"/>
<dbReference type="Proteomes" id="UP000094969">
    <property type="component" value="Chromosome"/>
</dbReference>
<keyword evidence="6" id="KW-1185">Reference proteome</keyword>
<dbReference type="GO" id="GO:0044781">
    <property type="term" value="P:bacterial-type flagellum organization"/>
    <property type="evidence" value="ECO:0007669"/>
    <property type="project" value="UniProtKB-KW"/>
</dbReference>
<dbReference type="EMBL" id="CP017147">
    <property type="protein sequence ID" value="AOO79284.1"/>
    <property type="molecule type" value="Genomic_DNA"/>
</dbReference>
<evidence type="ECO:0000256" key="2">
    <source>
        <dbReference type="ARBA" id="ARBA00016013"/>
    </source>
</evidence>
<name>A0A1D7TVY5_9HYPH</name>
<comment type="similarity">
    <text evidence="1">Belongs to the FlgD family.</text>
</comment>
<evidence type="ECO:0000313" key="6">
    <source>
        <dbReference type="Proteomes" id="UP000094969"/>
    </source>
</evidence>
<evidence type="ECO:0000256" key="3">
    <source>
        <dbReference type="ARBA" id="ARBA00022795"/>
    </source>
</evidence>
<reference evidence="5 6" key="1">
    <citation type="journal article" date="2015" name="Antonie Van Leeuwenhoek">
        <title>Bosea vaviloviae sp. nov., a new species of slow-growing rhizobia isolated from nodules of the relict species Vavilovia formosa (Stev.) Fed.</title>
        <authorList>
            <person name="Safronova V.I."/>
            <person name="Kuznetsova I.G."/>
            <person name="Sazanova A.L."/>
            <person name="Kimeklis A.K."/>
            <person name="Belimov A.A."/>
            <person name="Andronov E.E."/>
            <person name="Pinaev A.G."/>
            <person name="Chizhevskaya E.P."/>
            <person name="Pukhaev A.R."/>
            <person name="Popov K.P."/>
            <person name="Willems A."/>
            <person name="Tikhonovich I.A."/>
        </authorList>
    </citation>
    <scope>NUCLEOTIDE SEQUENCE [LARGE SCALE GENOMIC DNA]</scope>
    <source>
        <strain evidence="5 6">Vaf18</strain>
    </source>
</reference>
<gene>
    <name evidence="5" type="ORF">BHK69_01140</name>
</gene>
<dbReference type="AlphaFoldDB" id="A0A1D7TVY5"/>
<accession>A0A1D7TVY5</accession>
<comment type="function">
    <text evidence="4">Required for flagellar hook formation. May act as a scaffolding protein.</text>
</comment>
<evidence type="ECO:0000313" key="5">
    <source>
        <dbReference type="EMBL" id="AOO79284.1"/>
    </source>
</evidence>
<sequence length="65" mass="7089">MADYNTFLKLLIAQAKNQDPTNPTDPAQYVQQFAALSQVEQSVSTNSKLDQIIASLDSLKTTTAT</sequence>
<protein>
    <recommendedName>
        <fullName evidence="2">Basal-body rod modification protein FlgD</fullName>
    </recommendedName>
</protein>
<proteinExistence type="inferred from homology"/>
<evidence type="ECO:0000256" key="4">
    <source>
        <dbReference type="ARBA" id="ARBA00024746"/>
    </source>
</evidence>
<keyword evidence="3" id="KW-1005">Bacterial flagellum biogenesis</keyword>
<dbReference type="Pfam" id="PF03963">
    <property type="entry name" value="FlgD"/>
    <property type="match status" value="1"/>
</dbReference>
<evidence type="ECO:0000256" key="1">
    <source>
        <dbReference type="ARBA" id="ARBA00010577"/>
    </source>
</evidence>
<dbReference type="STRING" id="1526658.BHK69_01140"/>